<dbReference type="Pfam" id="PF23565">
    <property type="entry name" value="ARM_TANGO6"/>
    <property type="match status" value="1"/>
</dbReference>
<keyword evidence="3" id="KW-0812">Transmembrane</keyword>
<feature type="domain" description="T-SNARE coiled-coil homology" evidence="4">
    <location>
        <begin position="207"/>
        <end position="269"/>
    </location>
</feature>
<evidence type="ECO:0000313" key="5">
    <source>
        <dbReference type="EMBL" id="CEG37998.1"/>
    </source>
</evidence>
<dbReference type="PROSITE" id="PS50192">
    <property type="entry name" value="T_SNARE"/>
    <property type="match status" value="1"/>
</dbReference>
<dbReference type="Gene3D" id="1.20.58.70">
    <property type="match status" value="1"/>
</dbReference>
<comment type="similarity">
    <text evidence="2">Belongs to the syntaxin family.</text>
</comment>
<dbReference type="InterPro" id="IPR039600">
    <property type="entry name" value="TANGO6/Rtp1"/>
</dbReference>
<dbReference type="GO" id="GO:0006886">
    <property type="term" value="P:intracellular protein transport"/>
    <property type="evidence" value="ECO:0007669"/>
    <property type="project" value="InterPro"/>
</dbReference>
<dbReference type="GO" id="GO:0016020">
    <property type="term" value="C:membrane"/>
    <property type="evidence" value="ECO:0007669"/>
    <property type="project" value="InterPro"/>
</dbReference>
<dbReference type="PANTHER" id="PTHR20959:SF1">
    <property type="entry name" value="TRANSPORT AND GOLGI ORGANIZATION PROTEIN 6 HOMOLOG"/>
    <property type="match status" value="1"/>
</dbReference>
<sequence>MATRDITRQFLQLRADEKAKVLRRKNIVSHREEGSALIKSEEQEVASVVIAPVWVDVVNVTNQHVTRIKGMMEKLNKLHANRLMVRFDGQESKYEREIDQLTQDITDEFRNAEKGLRRMAQSDRNGEFSAADAKTRQNVQRALATQLQTLSGDFRKSQKTYLTRVKNQKEGPVEFDFLAENETKQNRRGGADTGFTQAQITEVEIAEDVINERDQEIQRIATSITELATIFKELAVLVIDQGTILDRIDYNMEQVVEQTEKGIEELEKAEETQKNSRPMKCIGLLLVMIFIMTVLLVLKHSVLGLMLNEPEQQLQALMRSLRLFVDTLRDIKNTEDNDAIASNIVKAVRKFCELPEASNGLQLQDEAWRHGLVPTFQRLYVCMTRLDELEAMETEVRFEQRTSRGDEKPKAPAGLLSLRDYSVLQAAVELLFCWTAYPRVAAGILIPIEKRRPTRTLKISKNVLLWGYREYGRENAYKAKLSPTTAETLNELLLISKSMLQLLLLPQFQPILLPTYVVDLLALLVYGEVATDTPAPTLIQKDIIGLREMLLKILPLRMAISSLRGALGQAAPVDEVGKKFKARCGTILSRLLMEDGGIVATIESFLGSVEEGNTQARMQVATLICQSPSGEGSEEYPTALCAQVCKLLLAAVTPENGISKLIGEMAALLADQLATRHPILFDTQILSVLFHPLLIYEDSRLSKSFSLGDTSEEALNRCVSIVQLLLCGPPPSQDILQALAPIIRPLLHMYAFAVTSKSFLATPLRASLISFIRSCSNAALLLQMAVLPVTVPLRPSLLTQGYERTHNKMPWTPLREFCAGGNGGVSLRLVSSSHSTQGVKSDPIESLKGMIIPIVELLGHENLESSHVVGDLFASLLLTYMHFRKNGEAESIHVFAKNGTTTHPLALYDSVKNPTSTEGIQMILLLLVTLIERLGPSVLRSADVVLQCIGTVLRTYDTPTSKLVDEEEQNKCEVDLKEEGDEILAICLGVALTILEAGSSNRSESEEQHLRAMLPVLETLSCHSRPEIAELASTARAHILSREAKGVPATKGDEQSFEEVLQSAEQDFLSKLVPLRARGVVTLTKLVRRSHMHNHDTEWTPRVHALARVFLLKLHDSESYVYLAAVQGLAALADAHPDVAIPVLVKALRDTTNPLEIRIKLSEALLFAARRCGETLPAYSKLFVYAYLDCIRAPFSQREHEERFQESVVKRTQLIQEVLSENKKVEEVPHRRSEEELLATATLRASCLSNLAEVCALLQWGLQPFLLDVLTCVFGVLQLELEQTSTHYLKSGSNKASENDEQQKVWKHQEEEKQQRIVAVRRGAVFVLRYLVEMLGWKMLELMPDQLSPLYHTLKHVAHIDRDSVVIFHAARALSALNEVMRAELFPLVEHQDEVFGISSLRIL</sequence>
<dbReference type="STRING" id="4781.A0A0P1AB77"/>
<dbReference type="GO" id="GO:0009306">
    <property type="term" value="P:protein secretion"/>
    <property type="evidence" value="ECO:0007669"/>
    <property type="project" value="TreeGrafter"/>
</dbReference>
<dbReference type="Pfam" id="PF05739">
    <property type="entry name" value="SNARE"/>
    <property type="match status" value="1"/>
</dbReference>
<reference evidence="6" key="1">
    <citation type="submission" date="2014-09" db="EMBL/GenBank/DDBJ databases">
        <authorList>
            <person name="Sharma Rahul"/>
            <person name="Thines Marco"/>
        </authorList>
    </citation>
    <scope>NUCLEOTIDE SEQUENCE [LARGE SCALE GENOMIC DNA]</scope>
</reference>
<dbReference type="InterPro" id="IPR000727">
    <property type="entry name" value="T_SNARE_dom"/>
</dbReference>
<evidence type="ECO:0000313" key="6">
    <source>
        <dbReference type="Proteomes" id="UP000054928"/>
    </source>
</evidence>
<dbReference type="InterPro" id="IPR019451">
    <property type="entry name" value="Rtp1_C1"/>
</dbReference>
<evidence type="ECO:0000256" key="2">
    <source>
        <dbReference type="ARBA" id="ARBA00009063"/>
    </source>
</evidence>
<dbReference type="RefSeq" id="XP_024574367.1">
    <property type="nucleotide sequence ID" value="XM_024723386.1"/>
</dbReference>
<evidence type="ECO:0000256" key="3">
    <source>
        <dbReference type="SAM" id="Phobius"/>
    </source>
</evidence>
<evidence type="ECO:0000256" key="1">
    <source>
        <dbReference type="ARBA" id="ARBA00005724"/>
    </source>
</evidence>
<keyword evidence="3" id="KW-1133">Transmembrane helix</keyword>
<accession>A0A0P1AB77</accession>
<proteinExistence type="inferred from homology"/>
<dbReference type="GeneID" id="36401096"/>
<dbReference type="EMBL" id="CCYD01000291">
    <property type="protein sequence ID" value="CEG37998.1"/>
    <property type="molecule type" value="Genomic_DNA"/>
</dbReference>
<dbReference type="OMA" id="QVATLIC"/>
<dbReference type="CDD" id="cd15845">
    <property type="entry name" value="SNARE_syntaxin16"/>
    <property type="match status" value="1"/>
</dbReference>
<evidence type="ECO:0000259" key="4">
    <source>
        <dbReference type="PROSITE" id="PS50192"/>
    </source>
</evidence>
<comment type="similarity">
    <text evidence="1">Belongs to the Tango6 family.</text>
</comment>
<protein>
    <submittedName>
        <fullName evidence="5">Syntaxin-like protein</fullName>
    </submittedName>
</protein>
<dbReference type="PROSITE" id="PS00914">
    <property type="entry name" value="SYNTAXIN"/>
    <property type="match status" value="1"/>
</dbReference>
<dbReference type="Proteomes" id="UP000054928">
    <property type="component" value="Unassembled WGS sequence"/>
</dbReference>
<dbReference type="GO" id="GO:0005484">
    <property type="term" value="F:SNAP receptor activity"/>
    <property type="evidence" value="ECO:0007669"/>
    <property type="project" value="InterPro"/>
</dbReference>
<dbReference type="SMART" id="SM00397">
    <property type="entry name" value="t_SNARE"/>
    <property type="match status" value="1"/>
</dbReference>
<dbReference type="SUPFAM" id="SSF47661">
    <property type="entry name" value="t-snare proteins"/>
    <property type="match status" value="1"/>
</dbReference>
<dbReference type="OrthoDB" id="39591at2759"/>
<dbReference type="GO" id="GO:0016192">
    <property type="term" value="P:vesicle-mediated transport"/>
    <property type="evidence" value="ECO:0007669"/>
    <property type="project" value="InterPro"/>
</dbReference>
<keyword evidence="3" id="KW-0472">Membrane</keyword>
<dbReference type="SUPFAM" id="SSF48371">
    <property type="entry name" value="ARM repeat"/>
    <property type="match status" value="1"/>
</dbReference>
<organism evidence="5 6">
    <name type="scientific">Plasmopara halstedii</name>
    <name type="common">Downy mildew of sunflower</name>
    <dbReference type="NCBI Taxonomy" id="4781"/>
    <lineage>
        <taxon>Eukaryota</taxon>
        <taxon>Sar</taxon>
        <taxon>Stramenopiles</taxon>
        <taxon>Oomycota</taxon>
        <taxon>Peronosporomycetes</taxon>
        <taxon>Peronosporales</taxon>
        <taxon>Peronosporaceae</taxon>
        <taxon>Plasmopara</taxon>
    </lineage>
</organism>
<dbReference type="InterPro" id="IPR057407">
    <property type="entry name" value="HEAT_TANGO6"/>
</dbReference>
<keyword evidence="6" id="KW-1185">Reference proteome</keyword>
<name>A0A0P1AB77_PLAHL</name>
<dbReference type="Pfam" id="PF10363">
    <property type="entry name" value="RTP1_C1"/>
    <property type="match status" value="1"/>
</dbReference>
<dbReference type="InterPro" id="IPR006012">
    <property type="entry name" value="Syntaxin/epimorphin_CS"/>
</dbReference>
<dbReference type="InterPro" id="IPR010989">
    <property type="entry name" value="SNARE"/>
</dbReference>
<dbReference type="InterPro" id="IPR016024">
    <property type="entry name" value="ARM-type_fold"/>
</dbReference>
<feature type="transmembrane region" description="Helical" evidence="3">
    <location>
        <begin position="282"/>
        <end position="307"/>
    </location>
</feature>
<dbReference type="PANTHER" id="PTHR20959">
    <property type="entry name" value="TRANSPORT AND GOLGI ORGANIZATION PROTEIN 6 FAMILY MEMBER"/>
    <property type="match status" value="1"/>
</dbReference>